<gene>
    <name evidence="6" type="ORF">CAPTEDRAFT_208672</name>
</gene>
<dbReference type="Pfam" id="PF15323">
    <property type="entry name" value="Ashwin"/>
    <property type="match status" value="1"/>
</dbReference>
<dbReference type="InterPro" id="IPR024887">
    <property type="entry name" value="Ashwin"/>
</dbReference>
<dbReference type="GO" id="GO:0072669">
    <property type="term" value="C:tRNA-splicing ligase complex"/>
    <property type="evidence" value="ECO:0007669"/>
    <property type="project" value="InterPro"/>
</dbReference>
<accession>R7TNG9</accession>
<dbReference type="OrthoDB" id="10071059at2759"/>
<dbReference type="GO" id="GO:0005634">
    <property type="term" value="C:nucleus"/>
    <property type="evidence" value="ECO:0007669"/>
    <property type="project" value="UniProtKB-SubCell"/>
</dbReference>
<dbReference type="STRING" id="283909.R7TNG9"/>
<evidence type="ECO:0000313" key="8">
    <source>
        <dbReference type="Proteomes" id="UP000014760"/>
    </source>
</evidence>
<reference evidence="7" key="3">
    <citation type="submission" date="2015-06" db="UniProtKB">
        <authorList>
            <consortium name="EnsemblMetazoa"/>
        </authorList>
    </citation>
    <scope>IDENTIFICATION</scope>
</reference>
<feature type="region of interest" description="Disordered" evidence="5">
    <location>
        <begin position="60"/>
        <end position="93"/>
    </location>
</feature>
<dbReference type="PANTHER" id="PTHR28359:SF1">
    <property type="entry name" value="ASHWIN"/>
    <property type="match status" value="1"/>
</dbReference>
<keyword evidence="4" id="KW-0539">Nucleus</keyword>
<name>R7TNG9_CAPTE</name>
<dbReference type="PANTHER" id="PTHR28359">
    <property type="entry name" value="ASHWIN"/>
    <property type="match status" value="1"/>
</dbReference>
<dbReference type="OMA" id="SRWGKRM"/>
<feature type="region of interest" description="Disordered" evidence="5">
    <location>
        <begin position="127"/>
        <end position="235"/>
    </location>
</feature>
<keyword evidence="8" id="KW-1185">Reference proteome</keyword>
<evidence type="ECO:0000256" key="2">
    <source>
        <dbReference type="ARBA" id="ARBA00007855"/>
    </source>
</evidence>
<dbReference type="AlphaFoldDB" id="R7TNG9"/>
<evidence type="ECO:0000313" key="6">
    <source>
        <dbReference type="EMBL" id="ELT95398.1"/>
    </source>
</evidence>
<dbReference type="EMBL" id="KB309137">
    <property type="protein sequence ID" value="ELT95398.1"/>
    <property type="molecule type" value="Genomic_DNA"/>
</dbReference>
<evidence type="ECO:0000256" key="3">
    <source>
        <dbReference type="ARBA" id="ARBA00015134"/>
    </source>
</evidence>
<dbReference type="GO" id="GO:0048598">
    <property type="term" value="P:embryonic morphogenesis"/>
    <property type="evidence" value="ECO:0007669"/>
    <property type="project" value="InterPro"/>
</dbReference>
<feature type="compositionally biased region" description="Polar residues" evidence="5">
    <location>
        <begin position="191"/>
        <end position="213"/>
    </location>
</feature>
<evidence type="ECO:0000256" key="1">
    <source>
        <dbReference type="ARBA" id="ARBA00004123"/>
    </source>
</evidence>
<dbReference type="HOGENOM" id="CLU_1181182_0_0_1"/>
<comment type="similarity">
    <text evidence="2">Belongs to the ashwin family.</text>
</comment>
<feature type="compositionally biased region" description="Polar residues" evidence="5">
    <location>
        <begin position="149"/>
        <end position="161"/>
    </location>
</feature>
<comment type="subcellular location">
    <subcellularLocation>
        <location evidence="1">Nucleus</location>
    </subcellularLocation>
</comment>
<dbReference type="Proteomes" id="UP000014760">
    <property type="component" value="Unassembled WGS sequence"/>
</dbReference>
<sequence>MTGEEKPNESDALEMLQPEIMAPEAILGLIKENNVKLERESELSKDELVELFYKHVAPQPQRKYRKNRGGQKLTMNQVALDKHKRKHSDENSVERYSHLHALTSAHSSLASPKKSGLITTFDIPTVERLKPPPSAINMQRKTIKLSGGASKSETSSKQGNTKVEKATDAQSKVKTTAAAASVPRKLKLTKKSNGSEPTPQSTAETANTSAPTQKTEKVDGVSSAKKFKRSSIQWP</sequence>
<proteinExistence type="inferred from homology"/>
<dbReference type="EMBL" id="AMQN01002403">
    <property type="status" value="NOT_ANNOTATED_CDS"/>
    <property type="molecule type" value="Genomic_DNA"/>
</dbReference>
<protein>
    <recommendedName>
        <fullName evidence="3">Ashwin</fullName>
    </recommendedName>
</protein>
<evidence type="ECO:0000256" key="5">
    <source>
        <dbReference type="SAM" id="MobiDB-lite"/>
    </source>
</evidence>
<reference evidence="6 8" key="2">
    <citation type="journal article" date="2013" name="Nature">
        <title>Insights into bilaterian evolution from three spiralian genomes.</title>
        <authorList>
            <person name="Simakov O."/>
            <person name="Marletaz F."/>
            <person name="Cho S.J."/>
            <person name="Edsinger-Gonzales E."/>
            <person name="Havlak P."/>
            <person name="Hellsten U."/>
            <person name="Kuo D.H."/>
            <person name="Larsson T."/>
            <person name="Lv J."/>
            <person name="Arendt D."/>
            <person name="Savage R."/>
            <person name="Osoegawa K."/>
            <person name="de Jong P."/>
            <person name="Grimwood J."/>
            <person name="Chapman J.A."/>
            <person name="Shapiro H."/>
            <person name="Aerts A."/>
            <person name="Otillar R.P."/>
            <person name="Terry A.Y."/>
            <person name="Boore J.L."/>
            <person name="Grigoriev I.V."/>
            <person name="Lindberg D.R."/>
            <person name="Seaver E.C."/>
            <person name="Weisblat D.A."/>
            <person name="Putnam N.H."/>
            <person name="Rokhsar D.S."/>
        </authorList>
    </citation>
    <scope>NUCLEOTIDE SEQUENCE</scope>
    <source>
        <strain evidence="6 8">I ESC-2004</strain>
    </source>
</reference>
<evidence type="ECO:0000313" key="7">
    <source>
        <dbReference type="EnsemblMetazoa" id="CapteP208672"/>
    </source>
</evidence>
<dbReference type="EnsemblMetazoa" id="CapteT208672">
    <property type="protein sequence ID" value="CapteP208672"/>
    <property type="gene ID" value="CapteG208672"/>
</dbReference>
<reference evidence="8" key="1">
    <citation type="submission" date="2012-12" db="EMBL/GenBank/DDBJ databases">
        <authorList>
            <person name="Hellsten U."/>
            <person name="Grimwood J."/>
            <person name="Chapman J.A."/>
            <person name="Shapiro H."/>
            <person name="Aerts A."/>
            <person name="Otillar R.P."/>
            <person name="Terry A.Y."/>
            <person name="Boore J.L."/>
            <person name="Simakov O."/>
            <person name="Marletaz F."/>
            <person name="Cho S.-J."/>
            <person name="Edsinger-Gonzales E."/>
            <person name="Havlak P."/>
            <person name="Kuo D.-H."/>
            <person name="Larsson T."/>
            <person name="Lv J."/>
            <person name="Arendt D."/>
            <person name="Savage R."/>
            <person name="Osoegawa K."/>
            <person name="de Jong P."/>
            <person name="Lindberg D.R."/>
            <person name="Seaver E.C."/>
            <person name="Weisblat D.A."/>
            <person name="Putnam N.H."/>
            <person name="Grigoriev I.V."/>
            <person name="Rokhsar D.S."/>
        </authorList>
    </citation>
    <scope>NUCLEOTIDE SEQUENCE</scope>
    <source>
        <strain evidence="8">I ESC-2004</strain>
    </source>
</reference>
<evidence type="ECO:0000256" key="4">
    <source>
        <dbReference type="ARBA" id="ARBA00023242"/>
    </source>
</evidence>
<organism evidence="6">
    <name type="scientific">Capitella teleta</name>
    <name type="common">Polychaete worm</name>
    <dbReference type="NCBI Taxonomy" id="283909"/>
    <lineage>
        <taxon>Eukaryota</taxon>
        <taxon>Metazoa</taxon>
        <taxon>Spiralia</taxon>
        <taxon>Lophotrochozoa</taxon>
        <taxon>Annelida</taxon>
        <taxon>Polychaeta</taxon>
        <taxon>Sedentaria</taxon>
        <taxon>Scolecida</taxon>
        <taxon>Capitellidae</taxon>
        <taxon>Capitella</taxon>
    </lineage>
</organism>